<reference evidence="1 2" key="1">
    <citation type="journal article" date="2021" name="Elife">
        <title>Chloroplast acquisition without the gene transfer in kleptoplastic sea slugs, Plakobranchus ocellatus.</title>
        <authorList>
            <person name="Maeda T."/>
            <person name="Takahashi S."/>
            <person name="Yoshida T."/>
            <person name="Shimamura S."/>
            <person name="Takaki Y."/>
            <person name="Nagai Y."/>
            <person name="Toyoda A."/>
            <person name="Suzuki Y."/>
            <person name="Arimoto A."/>
            <person name="Ishii H."/>
            <person name="Satoh N."/>
            <person name="Nishiyama T."/>
            <person name="Hasebe M."/>
            <person name="Maruyama T."/>
            <person name="Minagawa J."/>
            <person name="Obokata J."/>
            <person name="Shigenobu S."/>
        </authorList>
    </citation>
    <scope>NUCLEOTIDE SEQUENCE [LARGE SCALE GENOMIC DNA]</scope>
</reference>
<gene>
    <name evidence="1" type="ORF">PoB_003401300</name>
</gene>
<accession>A0AAV4AJP3</accession>
<name>A0AAV4AJP3_9GAST</name>
<dbReference type="EMBL" id="BLXT01003865">
    <property type="protein sequence ID" value="GFO07508.1"/>
    <property type="molecule type" value="Genomic_DNA"/>
</dbReference>
<proteinExistence type="predicted"/>
<dbReference type="AlphaFoldDB" id="A0AAV4AJP3"/>
<evidence type="ECO:0000313" key="1">
    <source>
        <dbReference type="EMBL" id="GFO07508.1"/>
    </source>
</evidence>
<keyword evidence="2" id="KW-1185">Reference proteome</keyword>
<sequence length="76" mass="8696">MDSVRPRKLEKRITVIIVPRRPELKPWIEPFNILATFGANDHRINVNEKETPSSLIILLKRNIAKRPLVPNGQSGC</sequence>
<evidence type="ECO:0000313" key="2">
    <source>
        <dbReference type="Proteomes" id="UP000735302"/>
    </source>
</evidence>
<organism evidence="1 2">
    <name type="scientific">Plakobranchus ocellatus</name>
    <dbReference type="NCBI Taxonomy" id="259542"/>
    <lineage>
        <taxon>Eukaryota</taxon>
        <taxon>Metazoa</taxon>
        <taxon>Spiralia</taxon>
        <taxon>Lophotrochozoa</taxon>
        <taxon>Mollusca</taxon>
        <taxon>Gastropoda</taxon>
        <taxon>Heterobranchia</taxon>
        <taxon>Euthyneura</taxon>
        <taxon>Panpulmonata</taxon>
        <taxon>Sacoglossa</taxon>
        <taxon>Placobranchoidea</taxon>
        <taxon>Plakobranchidae</taxon>
        <taxon>Plakobranchus</taxon>
    </lineage>
</organism>
<dbReference type="Proteomes" id="UP000735302">
    <property type="component" value="Unassembled WGS sequence"/>
</dbReference>
<protein>
    <submittedName>
        <fullName evidence="1">Uncharacterized protein</fullName>
    </submittedName>
</protein>
<comment type="caution">
    <text evidence="1">The sequence shown here is derived from an EMBL/GenBank/DDBJ whole genome shotgun (WGS) entry which is preliminary data.</text>
</comment>